<feature type="domain" description="Alcohol dehydrogenase iron-type/glycerol dehydrogenase GldA" evidence="2">
    <location>
        <begin position="10"/>
        <end position="157"/>
    </location>
</feature>
<dbReference type="FunFam" id="3.40.50.1970:FF:000003">
    <property type="entry name" value="Alcohol dehydrogenase, iron-containing"/>
    <property type="match status" value="1"/>
</dbReference>
<keyword evidence="1" id="KW-0560">Oxidoreductase</keyword>
<dbReference type="GO" id="GO:0046872">
    <property type="term" value="F:metal ion binding"/>
    <property type="evidence" value="ECO:0007669"/>
    <property type="project" value="InterPro"/>
</dbReference>
<accession>A0A1M4VEJ2</accession>
<dbReference type="OrthoDB" id="9804734at2"/>
<evidence type="ECO:0000256" key="1">
    <source>
        <dbReference type="ARBA" id="ARBA00023002"/>
    </source>
</evidence>
<dbReference type="FunFam" id="1.20.1090.10:FF:000001">
    <property type="entry name" value="Aldehyde-alcohol dehydrogenase"/>
    <property type="match status" value="1"/>
</dbReference>
<proteinExistence type="predicted"/>
<dbReference type="Gene3D" id="1.20.1090.10">
    <property type="entry name" value="Dehydroquinate synthase-like - alpha domain"/>
    <property type="match status" value="1"/>
</dbReference>
<dbReference type="AlphaFoldDB" id="A0A1M4VEJ2"/>
<dbReference type="InterPro" id="IPR056798">
    <property type="entry name" value="ADH_Fe_C"/>
</dbReference>
<feature type="domain" description="Fe-containing alcohol dehydrogenase-like C-terminal" evidence="3">
    <location>
        <begin position="170"/>
        <end position="376"/>
    </location>
</feature>
<dbReference type="RefSeq" id="WP_072849871.1">
    <property type="nucleotide sequence ID" value="NZ_FQVI01000004.1"/>
</dbReference>
<dbReference type="STRING" id="1122155.SAMN02745158_01189"/>
<dbReference type="PROSITE" id="PS00913">
    <property type="entry name" value="ADH_IRON_1"/>
    <property type="match status" value="1"/>
</dbReference>
<dbReference type="InterPro" id="IPR018211">
    <property type="entry name" value="ADH_Fe_CS"/>
</dbReference>
<protein>
    <submittedName>
        <fullName evidence="4">Alcohol dehydrogenase, class IV</fullName>
    </submittedName>
</protein>
<dbReference type="CDD" id="cd08180">
    <property type="entry name" value="PDD"/>
    <property type="match status" value="1"/>
</dbReference>
<dbReference type="SUPFAM" id="SSF56796">
    <property type="entry name" value="Dehydroquinate synthase-like"/>
    <property type="match status" value="1"/>
</dbReference>
<keyword evidence="5" id="KW-1185">Reference proteome</keyword>
<dbReference type="Proteomes" id="UP000184245">
    <property type="component" value="Unassembled WGS sequence"/>
</dbReference>
<dbReference type="Pfam" id="PF25137">
    <property type="entry name" value="ADH_Fe_C"/>
    <property type="match status" value="1"/>
</dbReference>
<dbReference type="GO" id="GO:0004022">
    <property type="term" value="F:alcohol dehydrogenase (NAD+) activity"/>
    <property type="evidence" value="ECO:0007669"/>
    <property type="project" value="TreeGrafter"/>
</dbReference>
<dbReference type="PANTHER" id="PTHR11496:SF83">
    <property type="entry name" value="HYDROXYACID-OXOACID TRANSHYDROGENASE, MITOCHONDRIAL"/>
    <property type="match status" value="1"/>
</dbReference>
<dbReference type="InterPro" id="IPR039697">
    <property type="entry name" value="Alcohol_dehydrogenase_Fe"/>
</dbReference>
<evidence type="ECO:0000259" key="2">
    <source>
        <dbReference type="Pfam" id="PF00465"/>
    </source>
</evidence>
<dbReference type="Gene3D" id="3.40.50.1970">
    <property type="match status" value="1"/>
</dbReference>
<sequence>MTEFGLKTTVHFGQAPLSYLDTLKAQKIFIVTDPFMVESKMADRITERLSGKEVSIFSNVVPDPPMELVVQGVNEVIAFRPDLLIALGGGSAIDEAKAIMQFSRKIGELPDMDFIAVPTTSGTGSEVTSFAVITDREKGRKYPLVAPELLPDVAILDSDLVKSVPPGVVADTGIDVLTHALEAYVSLKANFFTDAFAEKAVLTVFQYLLRSFESSEDTEARAQMHYASCMAGMAFDQTSLGVNHGIAHNIGGRFKVPHGRANGILLPHIVEYNADLKDYQQKEYSLAARKYARLAELLGIGGVNVRTGVRNLISHIRKLEKALKMPQGFHDCKIAQAEYQKEEETIAQGALADGCTATNPRQVTRADVIKILRQAW</sequence>
<evidence type="ECO:0000259" key="3">
    <source>
        <dbReference type="Pfam" id="PF25137"/>
    </source>
</evidence>
<dbReference type="Pfam" id="PF00465">
    <property type="entry name" value="Fe-ADH"/>
    <property type="match status" value="1"/>
</dbReference>
<reference evidence="4 5" key="1">
    <citation type="submission" date="2016-11" db="EMBL/GenBank/DDBJ databases">
        <authorList>
            <person name="Jaros S."/>
            <person name="Januszkiewicz K."/>
            <person name="Wedrychowicz H."/>
        </authorList>
    </citation>
    <scope>NUCLEOTIDE SEQUENCE [LARGE SCALE GENOMIC DNA]</scope>
    <source>
        <strain evidence="4 5">DSM 17459</strain>
    </source>
</reference>
<dbReference type="PANTHER" id="PTHR11496">
    <property type="entry name" value="ALCOHOL DEHYDROGENASE"/>
    <property type="match status" value="1"/>
</dbReference>
<dbReference type="InterPro" id="IPR001670">
    <property type="entry name" value="ADH_Fe/GldA"/>
</dbReference>
<organism evidence="4 5">
    <name type="scientific">Lactonifactor longoviformis DSM 17459</name>
    <dbReference type="NCBI Taxonomy" id="1122155"/>
    <lineage>
        <taxon>Bacteria</taxon>
        <taxon>Bacillati</taxon>
        <taxon>Bacillota</taxon>
        <taxon>Clostridia</taxon>
        <taxon>Eubacteriales</taxon>
        <taxon>Clostridiaceae</taxon>
        <taxon>Lactonifactor</taxon>
    </lineage>
</organism>
<evidence type="ECO:0000313" key="4">
    <source>
        <dbReference type="EMBL" id="SHE67355.1"/>
    </source>
</evidence>
<name>A0A1M4VEJ2_9CLOT</name>
<gene>
    <name evidence="4" type="ORF">SAMN02745158_01189</name>
</gene>
<evidence type="ECO:0000313" key="5">
    <source>
        <dbReference type="Proteomes" id="UP000184245"/>
    </source>
</evidence>
<dbReference type="EMBL" id="FQVI01000004">
    <property type="protein sequence ID" value="SHE67355.1"/>
    <property type="molecule type" value="Genomic_DNA"/>
</dbReference>